<dbReference type="EMBL" id="CP095073">
    <property type="protein sequence ID" value="UOQ43695.1"/>
    <property type="molecule type" value="Genomic_DNA"/>
</dbReference>
<keyword evidence="8" id="KW-1185">Reference proteome</keyword>
<comment type="pathway">
    <text evidence="1 5">Purine metabolism; urate degradation; (S)-allantoin from urate: step 1/3.</text>
</comment>
<dbReference type="PRINTS" id="PR00093">
    <property type="entry name" value="URICASE"/>
</dbReference>
<gene>
    <name evidence="7" type="primary">pucL</name>
    <name evidence="7" type="ORF">MUN89_17670</name>
</gene>
<dbReference type="SUPFAM" id="SSF55620">
    <property type="entry name" value="Tetrahydrobiopterin biosynthesis enzymes-like"/>
    <property type="match status" value="2"/>
</dbReference>
<name>A0ABY4EGX9_9BACI</name>
<evidence type="ECO:0000313" key="8">
    <source>
        <dbReference type="Proteomes" id="UP000831787"/>
    </source>
</evidence>
<protein>
    <recommendedName>
        <fullName evidence="5 6">Uricase</fullName>
        <ecNumber evidence="5 6">1.7.3.3</ecNumber>
    </recommendedName>
    <alternativeName>
        <fullName evidence="5">Urate oxidase</fullName>
    </alternativeName>
</protein>
<dbReference type="PANTHER" id="PTHR42874">
    <property type="entry name" value="URICASE"/>
    <property type="match status" value="1"/>
</dbReference>
<dbReference type="Gene3D" id="3.10.270.10">
    <property type="entry name" value="Urate Oxidase"/>
    <property type="match status" value="1"/>
</dbReference>
<comment type="function">
    <text evidence="5 6">Catalyzes the oxidation of uric acid to 5-hydroxyisourate, which is further processed to form (S)-allantoin.</text>
</comment>
<dbReference type="PIRSF" id="PIRSF000241">
    <property type="entry name" value="Urate_oxidase"/>
    <property type="match status" value="1"/>
</dbReference>
<evidence type="ECO:0000256" key="2">
    <source>
        <dbReference type="ARBA" id="ARBA00009760"/>
    </source>
</evidence>
<evidence type="ECO:0000256" key="3">
    <source>
        <dbReference type="ARBA" id="ARBA00022631"/>
    </source>
</evidence>
<proteinExistence type="inferred from homology"/>
<dbReference type="InterPro" id="IPR002042">
    <property type="entry name" value="Uricase"/>
</dbReference>
<dbReference type="EC" id="1.7.3.3" evidence="5 6"/>
<dbReference type="Pfam" id="PF01014">
    <property type="entry name" value="Uricase"/>
    <property type="match status" value="1"/>
</dbReference>
<dbReference type="NCBIfam" id="TIGR03383">
    <property type="entry name" value="urate_oxi"/>
    <property type="match status" value="1"/>
</dbReference>
<sequence>MDKEREMFYGKRDVFAYRTYLKPLKDVRRIEESDFNGKSNVVFGINVSVKVGGEQFLPSFTQGDNSMVVATDSMKNFIQKHLGSYEGCTIEGFLAYTAQAFLNKYSHFESVEMKGEEIPFESARALTSTRLTESDVVFKHSRNETVAASCHYIRKEEKILLKSQQSSLYDLQLIKVSGNSFVGYIQDEYTTLPEDGNRPLFIYLNIHWQYHDKKLAYGEEAESYVAAEQVKDIAACVFHEQSTPSIQNLIYHIGLRILARFPQLKDVTFESQNRTWETVVGEIPGSAGKVYTEPRPPYGFQVFTVTHEDLVHHEGSALESHSTY</sequence>
<evidence type="ECO:0000256" key="1">
    <source>
        <dbReference type="ARBA" id="ARBA00004831"/>
    </source>
</evidence>
<evidence type="ECO:0000256" key="6">
    <source>
        <dbReference type="RuleBase" id="RU004455"/>
    </source>
</evidence>
<dbReference type="PROSITE" id="PS00366">
    <property type="entry name" value="URICASE"/>
    <property type="match status" value="1"/>
</dbReference>
<keyword evidence="4 5" id="KW-0560">Oxidoreductase</keyword>
<comment type="similarity">
    <text evidence="2 5 6">Belongs to the uricase family.</text>
</comment>
<evidence type="ECO:0000256" key="4">
    <source>
        <dbReference type="ARBA" id="ARBA00023002"/>
    </source>
</evidence>
<comment type="catalytic activity">
    <reaction evidence="5 6">
        <text>urate + O2 + H2O = 5-hydroxyisourate + H2O2</text>
        <dbReference type="Rhea" id="RHEA:21368"/>
        <dbReference type="ChEBI" id="CHEBI:15377"/>
        <dbReference type="ChEBI" id="CHEBI:15379"/>
        <dbReference type="ChEBI" id="CHEBI:16240"/>
        <dbReference type="ChEBI" id="CHEBI:17775"/>
        <dbReference type="ChEBI" id="CHEBI:18072"/>
        <dbReference type="EC" id="1.7.3.3"/>
    </reaction>
</comment>
<dbReference type="PANTHER" id="PTHR42874:SF1">
    <property type="entry name" value="URICASE"/>
    <property type="match status" value="1"/>
</dbReference>
<dbReference type="Proteomes" id="UP000831787">
    <property type="component" value="Chromosome"/>
</dbReference>
<dbReference type="InterPro" id="IPR019842">
    <property type="entry name" value="Uricase_CS"/>
</dbReference>
<evidence type="ECO:0000256" key="5">
    <source>
        <dbReference type="PIRNR" id="PIRNR000241"/>
    </source>
</evidence>
<accession>A0ABY4EGX9</accession>
<keyword evidence="3 5" id="KW-0659">Purine metabolism</keyword>
<organism evidence="7 8">
    <name type="scientific">Halobacillus salinarum</name>
    <dbReference type="NCBI Taxonomy" id="2932257"/>
    <lineage>
        <taxon>Bacteria</taxon>
        <taxon>Bacillati</taxon>
        <taxon>Bacillota</taxon>
        <taxon>Bacilli</taxon>
        <taxon>Bacillales</taxon>
        <taxon>Bacillaceae</taxon>
        <taxon>Halobacillus</taxon>
    </lineage>
</organism>
<reference evidence="7 8" key="1">
    <citation type="submission" date="2022-04" db="EMBL/GenBank/DDBJ databases">
        <title>Halobacillus sp. isolated from saltern.</title>
        <authorList>
            <person name="Won M."/>
            <person name="Lee C.-M."/>
            <person name="Woen H.-Y."/>
            <person name="Kwon S.-W."/>
        </authorList>
    </citation>
    <scope>NUCLEOTIDE SEQUENCE [LARGE SCALE GENOMIC DNA]</scope>
    <source>
        <strain evidence="7 8">SSBR10-3</strain>
    </source>
</reference>
<evidence type="ECO:0000313" key="7">
    <source>
        <dbReference type="EMBL" id="UOQ43695.1"/>
    </source>
</evidence>